<dbReference type="Gene3D" id="3.40.50.1220">
    <property type="entry name" value="TPP-binding domain"/>
    <property type="match status" value="1"/>
</dbReference>
<dbReference type="InterPro" id="IPR029035">
    <property type="entry name" value="DHS-like_NAD/FAD-binding_dom"/>
</dbReference>
<dbReference type="InterPro" id="IPR014729">
    <property type="entry name" value="Rossmann-like_a/b/a_fold"/>
</dbReference>
<dbReference type="SUPFAM" id="SSF52467">
    <property type="entry name" value="DHS-like NAD/FAD-binding domain"/>
    <property type="match status" value="1"/>
</dbReference>
<feature type="binding site" evidence="4">
    <location>
        <begin position="236"/>
        <end position="237"/>
    </location>
    <ligand>
        <name>FAD</name>
        <dbReference type="ChEBI" id="CHEBI:57692"/>
    </ligand>
</feature>
<evidence type="ECO:0000313" key="7">
    <source>
        <dbReference type="EMBL" id="SFM69550.1"/>
    </source>
</evidence>
<evidence type="ECO:0000256" key="2">
    <source>
        <dbReference type="ARBA" id="ARBA00011355"/>
    </source>
</evidence>
<feature type="binding site" evidence="4">
    <location>
        <position position="288"/>
    </location>
    <ligand>
        <name>FAD</name>
        <dbReference type="ChEBI" id="CHEBI:57692"/>
    </ligand>
</feature>
<evidence type="ECO:0000259" key="6">
    <source>
        <dbReference type="Pfam" id="PF01012"/>
    </source>
</evidence>
<proteinExistence type="inferred from homology"/>
<keyword evidence="4" id="KW-0274">FAD</keyword>
<feature type="binding site" evidence="4">
    <location>
        <position position="211"/>
    </location>
    <ligand>
        <name>FAD</name>
        <dbReference type="ChEBI" id="CHEBI:57692"/>
    </ligand>
</feature>
<dbReference type="GO" id="GO:0033539">
    <property type="term" value="P:fatty acid beta-oxidation using acyl-CoA dehydrogenase"/>
    <property type="evidence" value="ECO:0007669"/>
    <property type="project" value="TreeGrafter"/>
</dbReference>
<feature type="binding site" evidence="4">
    <location>
        <begin position="267"/>
        <end position="274"/>
    </location>
    <ligand>
        <name>FAD</name>
        <dbReference type="ChEBI" id="CHEBI:57692"/>
    </ligand>
</feature>
<gene>
    <name evidence="7" type="ORF">SAMN05216207_10022</name>
</gene>
<dbReference type="PANTHER" id="PTHR43153">
    <property type="entry name" value="ELECTRON TRANSFER FLAVOPROTEIN ALPHA"/>
    <property type="match status" value="1"/>
</dbReference>
<evidence type="ECO:0000256" key="3">
    <source>
        <dbReference type="ARBA" id="ARBA00025649"/>
    </source>
</evidence>
<dbReference type="Gene3D" id="3.40.50.620">
    <property type="entry name" value="HUPs"/>
    <property type="match status" value="1"/>
</dbReference>
<dbReference type="STRING" id="260086.SAMN05216207_10022"/>
<dbReference type="AlphaFoldDB" id="A0A1I4SZ26"/>
<comment type="subunit">
    <text evidence="2">Heterodimer of an alpha and a beta subunit.</text>
</comment>
<dbReference type="SUPFAM" id="SSF52402">
    <property type="entry name" value="Adenine nucleotide alpha hydrolases-like"/>
    <property type="match status" value="1"/>
</dbReference>
<dbReference type="OrthoDB" id="9770286at2"/>
<dbReference type="Pfam" id="PF01012">
    <property type="entry name" value="ETF"/>
    <property type="match status" value="1"/>
</dbReference>
<dbReference type="InterPro" id="IPR001308">
    <property type="entry name" value="ETF_a/FixB"/>
</dbReference>
<feature type="binding site" evidence="4">
    <location>
        <begin position="250"/>
        <end position="254"/>
    </location>
    <ligand>
        <name>FAD</name>
        <dbReference type="ChEBI" id="CHEBI:57692"/>
    </ligand>
</feature>
<evidence type="ECO:0000256" key="1">
    <source>
        <dbReference type="ARBA" id="ARBA00005817"/>
    </source>
</evidence>
<dbReference type="PANTHER" id="PTHR43153:SF1">
    <property type="entry name" value="ELECTRON TRANSFER FLAVOPROTEIN SUBUNIT ALPHA, MITOCHONDRIAL"/>
    <property type="match status" value="1"/>
</dbReference>
<dbReference type="EMBL" id="FOUY01000002">
    <property type="protein sequence ID" value="SFM69550.1"/>
    <property type="molecule type" value="Genomic_DNA"/>
</dbReference>
<feature type="domain" description="Electron transfer flavoprotein alpha subunit C-terminal" evidence="5">
    <location>
        <begin position="200"/>
        <end position="278"/>
    </location>
</feature>
<feature type="domain" description="Electron transfer flavoprotein alpha/beta-subunit N-terminal" evidence="6">
    <location>
        <begin position="4"/>
        <end position="167"/>
    </location>
</feature>
<comment type="cofactor">
    <cofactor evidence="4">
        <name>FAD</name>
        <dbReference type="ChEBI" id="CHEBI:57692"/>
    </cofactor>
    <text evidence="4">Binds 1 FAD per dimer.</text>
</comment>
<dbReference type="GO" id="GO:0009055">
    <property type="term" value="F:electron transfer activity"/>
    <property type="evidence" value="ECO:0007669"/>
    <property type="project" value="InterPro"/>
</dbReference>
<reference evidence="7 8" key="1">
    <citation type="submission" date="2016-10" db="EMBL/GenBank/DDBJ databases">
        <authorList>
            <person name="de Groot N.N."/>
        </authorList>
    </citation>
    <scope>NUCLEOTIDE SEQUENCE [LARGE SCALE GENOMIC DNA]</scope>
    <source>
        <strain evidence="7 8">CGMCC 4.1877</strain>
    </source>
</reference>
<dbReference type="InterPro" id="IPR014730">
    <property type="entry name" value="ETF_a/b_N"/>
</dbReference>
<evidence type="ECO:0000313" key="8">
    <source>
        <dbReference type="Proteomes" id="UP000199614"/>
    </source>
</evidence>
<organism evidence="7 8">
    <name type="scientific">Pseudonocardia ammonioxydans</name>
    <dbReference type="NCBI Taxonomy" id="260086"/>
    <lineage>
        <taxon>Bacteria</taxon>
        <taxon>Bacillati</taxon>
        <taxon>Actinomycetota</taxon>
        <taxon>Actinomycetes</taxon>
        <taxon>Pseudonocardiales</taxon>
        <taxon>Pseudonocardiaceae</taxon>
        <taxon>Pseudonocardia</taxon>
    </lineage>
</organism>
<dbReference type="InterPro" id="IPR014731">
    <property type="entry name" value="ETF_asu_C"/>
</dbReference>
<dbReference type="PIRSF" id="PIRSF000089">
    <property type="entry name" value="Electra_flavoP_a"/>
    <property type="match status" value="1"/>
</dbReference>
<protein>
    <submittedName>
        <fullName evidence="7">Electron transfer flavoprotein alpha subunit apoprotein</fullName>
    </submittedName>
</protein>
<dbReference type="GO" id="GO:0050660">
    <property type="term" value="F:flavin adenine dinucleotide binding"/>
    <property type="evidence" value="ECO:0007669"/>
    <property type="project" value="InterPro"/>
</dbReference>
<keyword evidence="4" id="KW-0285">Flavoprotein</keyword>
<evidence type="ECO:0000256" key="4">
    <source>
        <dbReference type="PIRSR" id="PIRSR000089-1"/>
    </source>
</evidence>
<evidence type="ECO:0000259" key="5">
    <source>
        <dbReference type="Pfam" id="PF00766"/>
    </source>
</evidence>
<keyword evidence="8" id="KW-1185">Reference proteome</keyword>
<dbReference type="Proteomes" id="UP000199614">
    <property type="component" value="Unassembled WGS sequence"/>
</dbReference>
<dbReference type="RefSeq" id="WP_143105235.1">
    <property type="nucleotide sequence ID" value="NZ_FOUY01000002.1"/>
</dbReference>
<accession>A0A1I4SZ26</accession>
<sequence length="338" mass="34143">MLLVLIDTEADGTPGPGTGDVLAVAHATGLAVEVVTTGAVPDGLAVRRVHRLRHDLLTDHAPEALGEALVQLLAAVHPAGLLAAATERGDEVLAQTAARAGLPLATRCLALCPGEPWSLTRVRSGGVLLEDAELTAPVVLATVAPGAAASGSASAPAASASASEAPAPAPDVVEFVPELDPVLARTRVVERVPRAEGVSLATAPVVVSGGRGVGSADGYAVLEELAALLGGAVGCSRVATNNGWRSHSDQVGLTGTQIAPDLYIACGISGATQHWVGCMNARTILAINIDAEAPMVTRATYAVLGDLHEVLPAVIEEIRARSGTVDRPDPVPVGVADR</sequence>
<comment type="similarity">
    <text evidence="1">Belongs to the ETF alpha-subunit/FixB family.</text>
</comment>
<comment type="function">
    <text evidence="3">The electron transfer flavoprotein serves as a specific electron acceptor for other dehydrogenases. It transfers the electrons to the main respiratory chain via ETF-ubiquinone oxidoreductase (ETF dehydrogenase).</text>
</comment>
<name>A0A1I4SZ26_PSUAM</name>
<dbReference type="Pfam" id="PF00766">
    <property type="entry name" value="ETF_alpha"/>
    <property type="match status" value="1"/>
</dbReference>